<dbReference type="PANTHER" id="PTHR46663">
    <property type="entry name" value="DIGUANYLATE CYCLASE DGCT-RELATED"/>
    <property type="match status" value="1"/>
</dbReference>
<evidence type="ECO:0000259" key="2">
    <source>
        <dbReference type="PROSITE" id="PS50887"/>
    </source>
</evidence>
<dbReference type="Gene3D" id="3.30.70.270">
    <property type="match status" value="1"/>
</dbReference>
<dbReference type="Proteomes" id="UP001183643">
    <property type="component" value="Unassembled WGS sequence"/>
</dbReference>
<reference evidence="3" key="1">
    <citation type="submission" date="2023-07" db="EMBL/GenBank/DDBJ databases">
        <title>Sequencing the genomes of 1000 actinobacteria strains.</title>
        <authorList>
            <person name="Klenk H.-P."/>
        </authorList>
    </citation>
    <scope>NUCLEOTIDE SEQUENCE</scope>
    <source>
        <strain evidence="3">DSM 44707</strain>
    </source>
</reference>
<dbReference type="NCBIfam" id="TIGR00254">
    <property type="entry name" value="GGDEF"/>
    <property type="match status" value="1"/>
</dbReference>
<dbReference type="FunFam" id="3.30.70.270:FF:000001">
    <property type="entry name" value="Diguanylate cyclase domain protein"/>
    <property type="match status" value="1"/>
</dbReference>
<evidence type="ECO:0000256" key="1">
    <source>
        <dbReference type="SAM" id="Phobius"/>
    </source>
</evidence>
<keyword evidence="1" id="KW-0812">Transmembrane</keyword>
<dbReference type="InterPro" id="IPR000160">
    <property type="entry name" value="GGDEF_dom"/>
</dbReference>
<dbReference type="InterPro" id="IPR043128">
    <property type="entry name" value="Rev_trsase/Diguanyl_cyclase"/>
</dbReference>
<dbReference type="Pfam" id="PF00990">
    <property type="entry name" value="GGDEF"/>
    <property type="match status" value="1"/>
</dbReference>
<organism evidence="3 4">
    <name type="scientific">Catenuloplanes atrovinosus</name>
    <dbReference type="NCBI Taxonomy" id="137266"/>
    <lineage>
        <taxon>Bacteria</taxon>
        <taxon>Bacillati</taxon>
        <taxon>Actinomycetota</taxon>
        <taxon>Actinomycetes</taxon>
        <taxon>Micromonosporales</taxon>
        <taxon>Micromonosporaceae</taxon>
        <taxon>Catenuloplanes</taxon>
    </lineage>
</organism>
<name>A0AAE4CBH8_9ACTN</name>
<evidence type="ECO:0000313" key="3">
    <source>
        <dbReference type="EMBL" id="MDR7276929.1"/>
    </source>
</evidence>
<dbReference type="InterPro" id="IPR029787">
    <property type="entry name" value="Nucleotide_cyclase"/>
</dbReference>
<dbReference type="EMBL" id="JAVDYB010000001">
    <property type="protein sequence ID" value="MDR7276929.1"/>
    <property type="molecule type" value="Genomic_DNA"/>
</dbReference>
<dbReference type="CDD" id="cd01949">
    <property type="entry name" value="GGDEF"/>
    <property type="match status" value="1"/>
</dbReference>
<protein>
    <submittedName>
        <fullName evidence="3">Diguanylate cyclase (GGDEF)-like protein</fullName>
    </submittedName>
</protein>
<feature type="domain" description="GGDEF" evidence="2">
    <location>
        <begin position="329"/>
        <end position="462"/>
    </location>
</feature>
<comment type="caution">
    <text evidence="3">The sequence shown here is derived from an EMBL/GenBank/DDBJ whole genome shotgun (WGS) entry which is preliminary data.</text>
</comment>
<feature type="transmembrane region" description="Helical" evidence="1">
    <location>
        <begin position="261"/>
        <end position="285"/>
    </location>
</feature>
<dbReference type="PROSITE" id="PS50887">
    <property type="entry name" value="GGDEF"/>
    <property type="match status" value="1"/>
</dbReference>
<dbReference type="InterPro" id="IPR052163">
    <property type="entry name" value="DGC-Regulatory_Protein"/>
</dbReference>
<keyword evidence="1" id="KW-0472">Membrane</keyword>
<dbReference type="AlphaFoldDB" id="A0AAE4CBH8"/>
<proteinExistence type="predicted"/>
<sequence length="463" mass="47488">MTSWASRLSIGVAVLLSAALVTGAGLYLARTTSGARAGVLADFDARARVAGQLIGGTLGASDAKTRAVAVTQFSGTPAQLRAQLGTPALDTAWYAVLDADGGLLVADPVTATASARAAPVDSGFRIAASTGRLAFGDVRDGDDGPAVLAFQPFEAPDGVRMVVVPIPVSELSVIVSGALGVSAATSHVIDGAGRVIVSTDGTAPGVPLPDQALAGALRTHTSGVTGDDYFSAHAVAGSDWRLVMTAPQASLLAPVESTGRVAWQLFAAFAAAMLAIVLIGLSALARSARLARARLHDALTGLPNRALILERVDEAVAARRRTRPGGSEGMVAVLFLDLDGFKPVNDAYGHAAGDALLKQVAARLTDTIRPEDTAGRFGGDEFLVLCRGLPDRDDARAIADRIRRRISEPYDVGGHTVIIGASIGIAVLDDGAQEPDALIHSADLALYRAKEGGRGRVEVFTGG</sequence>
<keyword evidence="4" id="KW-1185">Reference proteome</keyword>
<gene>
    <name evidence="3" type="ORF">J2S41_003707</name>
</gene>
<evidence type="ECO:0000313" key="4">
    <source>
        <dbReference type="Proteomes" id="UP001183643"/>
    </source>
</evidence>
<keyword evidence="1" id="KW-1133">Transmembrane helix</keyword>
<dbReference type="SUPFAM" id="SSF55073">
    <property type="entry name" value="Nucleotide cyclase"/>
    <property type="match status" value="1"/>
</dbReference>
<dbReference type="SMART" id="SM00267">
    <property type="entry name" value="GGDEF"/>
    <property type="match status" value="1"/>
</dbReference>
<dbReference type="RefSeq" id="WP_310369135.1">
    <property type="nucleotide sequence ID" value="NZ_JAVDYB010000001.1"/>
</dbReference>
<accession>A0AAE4CBH8</accession>
<dbReference type="PANTHER" id="PTHR46663:SF2">
    <property type="entry name" value="GGDEF DOMAIN-CONTAINING PROTEIN"/>
    <property type="match status" value="1"/>
</dbReference>